<evidence type="ECO:0000256" key="1">
    <source>
        <dbReference type="ARBA" id="ARBA00005436"/>
    </source>
</evidence>
<dbReference type="Gene3D" id="1.10.10.1410">
    <property type="match status" value="1"/>
</dbReference>
<sequence length="98" mass="9879">MEYIYAALLLHNAGKDITEESVSAVLSAAGTEVNESRARALVAALEDVDIEEAMATAAFAPAAAAAPVAAVAAEEAPAEEEKAEEEESGMAGLGALFG</sequence>
<feature type="compositionally biased region" description="Acidic residues" evidence="5">
    <location>
        <begin position="76"/>
        <end position="88"/>
    </location>
</feature>
<dbReference type="HAMAP" id="MF_01478">
    <property type="entry name" value="Ribosomal_L12_arch"/>
    <property type="match status" value="1"/>
</dbReference>
<dbReference type="PANTHER" id="PTHR45696">
    <property type="entry name" value="60S ACIDIC RIBOSOMAL PROTEIN P1"/>
    <property type="match status" value="1"/>
</dbReference>
<dbReference type="GO" id="GO:0003735">
    <property type="term" value="F:structural constituent of ribosome"/>
    <property type="evidence" value="ECO:0007669"/>
    <property type="project" value="InterPro"/>
</dbReference>
<evidence type="ECO:0000256" key="3">
    <source>
        <dbReference type="ARBA" id="ARBA00023274"/>
    </source>
</evidence>
<comment type="caution">
    <text evidence="6">The sequence shown here is derived from an EMBL/GenBank/DDBJ whole genome shotgun (WGS) entry which is preliminary data.</text>
</comment>
<gene>
    <name evidence="4" type="primary">rpl12</name>
    <name evidence="6" type="ORF">J2750_000799</name>
</gene>
<comment type="similarity">
    <text evidence="1 4">Belongs to the eukaryotic ribosomal protein P1/P2 family.</text>
</comment>
<dbReference type="RefSeq" id="WP_270096713.1">
    <property type="nucleotide sequence ID" value="NZ_JAQFFK010000004.1"/>
</dbReference>
<evidence type="ECO:0000256" key="4">
    <source>
        <dbReference type="HAMAP-Rule" id="MF_01478"/>
    </source>
</evidence>
<keyword evidence="7" id="KW-1185">Reference proteome</keyword>
<dbReference type="Proteomes" id="UP001185015">
    <property type="component" value="Unassembled WGS sequence"/>
</dbReference>
<feature type="region of interest" description="Disordered" evidence="5">
    <location>
        <begin position="75"/>
        <end position="98"/>
    </location>
</feature>
<comment type="function">
    <text evidence="4">Forms part of the ribosomal stalk, playing a central role in the interaction of the ribosome with GTP-bound translation factors.</text>
</comment>
<dbReference type="NCBIfam" id="TIGR03685">
    <property type="entry name" value="ribo_P1_arch"/>
    <property type="match status" value="1"/>
</dbReference>
<protein>
    <recommendedName>
        <fullName evidence="4">Large ribosomal subunit protein P1</fullName>
    </recommendedName>
</protein>
<dbReference type="Pfam" id="PF00428">
    <property type="entry name" value="Ribosomal_60s"/>
    <property type="match status" value="1"/>
</dbReference>
<dbReference type="GO" id="GO:0006414">
    <property type="term" value="P:translational elongation"/>
    <property type="evidence" value="ECO:0007669"/>
    <property type="project" value="InterPro"/>
</dbReference>
<evidence type="ECO:0000313" key="7">
    <source>
        <dbReference type="Proteomes" id="UP001185015"/>
    </source>
</evidence>
<dbReference type="PANTHER" id="PTHR45696:SF10">
    <property type="entry name" value="LARGE RIBOSOMAL SUBUNIT PROTEIN P1"/>
    <property type="match status" value="1"/>
</dbReference>
<reference evidence="6 7" key="1">
    <citation type="submission" date="2023-07" db="EMBL/GenBank/DDBJ databases">
        <title>Genomic Encyclopedia of Type Strains, Phase IV (KMG-IV): sequencing the most valuable type-strain genomes for metagenomic binning, comparative biology and taxonomic classification.</title>
        <authorList>
            <person name="Goeker M."/>
        </authorList>
    </citation>
    <scope>NUCLEOTIDE SEQUENCE [LARGE SCALE GENOMIC DNA]</scope>
    <source>
        <strain evidence="6 7">DSM 17273</strain>
    </source>
</reference>
<evidence type="ECO:0000313" key="6">
    <source>
        <dbReference type="EMBL" id="MDR6222354.1"/>
    </source>
</evidence>
<dbReference type="FunFam" id="1.10.10.1410:FF:000002">
    <property type="entry name" value="60S acidic ribosomal protein P2"/>
    <property type="match status" value="1"/>
</dbReference>
<dbReference type="InterPro" id="IPR027534">
    <property type="entry name" value="Ribosomal_P1/P2"/>
</dbReference>
<comment type="subunit">
    <text evidence="4">Part of the 50S ribosomal subunit. Homodimer, it forms part of the ribosomal stalk which helps the ribosome interact with GTP-bound translation factors. Forms a heptameric L10(L12)2(L12)2(L12)2 complex, where L10 forms an elongated spine to which the L12 dimers bind in a sequential fashion.</text>
</comment>
<dbReference type="EMBL" id="JAVDQI010000002">
    <property type="protein sequence ID" value="MDR6222354.1"/>
    <property type="molecule type" value="Genomic_DNA"/>
</dbReference>
<dbReference type="AlphaFoldDB" id="A0AA90TZD3"/>
<accession>A0AA90TZD3</accession>
<dbReference type="InterPro" id="IPR038716">
    <property type="entry name" value="P1/P2_N_sf"/>
</dbReference>
<organism evidence="6 7">
    <name type="scientific">Methanococcoides alaskense</name>
    <dbReference type="NCBI Taxonomy" id="325778"/>
    <lineage>
        <taxon>Archaea</taxon>
        <taxon>Methanobacteriati</taxon>
        <taxon>Methanobacteriota</taxon>
        <taxon>Stenosarchaea group</taxon>
        <taxon>Methanomicrobia</taxon>
        <taxon>Methanosarcinales</taxon>
        <taxon>Methanosarcinaceae</taxon>
        <taxon>Methanococcoides</taxon>
    </lineage>
</organism>
<evidence type="ECO:0000256" key="5">
    <source>
        <dbReference type="SAM" id="MobiDB-lite"/>
    </source>
</evidence>
<name>A0AA90TZD3_9EURY</name>
<evidence type="ECO:0000256" key="2">
    <source>
        <dbReference type="ARBA" id="ARBA00022980"/>
    </source>
</evidence>
<dbReference type="InterPro" id="IPR022295">
    <property type="entry name" value="Ribosomal_P1_arc"/>
</dbReference>
<keyword evidence="2 4" id="KW-0689">Ribosomal protein</keyword>
<dbReference type="GO" id="GO:1990904">
    <property type="term" value="C:ribonucleoprotein complex"/>
    <property type="evidence" value="ECO:0007669"/>
    <property type="project" value="UniProtKB-KW"/>
</dbReference>
<proteinExistence type="inferred from homology"/>
<keyword evidence="3 4" id="KW-0687">Ribonucleoprotein</keyword>
<dbReference type="GO" id="GO:0005840">
    <property type="term" value="C:ribosome"/>
    <property type="evidence" value="ECO:0007669"/>
    <property type="project" value="UniProtKB-KW"/>
</dbReference>